<gene>
    <name evidence="3" type="ORF">SAMN05216234_13321</name>
</gene>
<dbReference type="GO" id="GO:1990281">
    <property type="term" value="C:efflux pump complex"/>
    <property type="evidence" value="ECO:0007669"/>
    <property type="project" value="TreeGrafter"/>
</dbReference>
<keyword evidence="4" id="KW-1185">Reference proteome</keyword>
<evidence type="ECO:0000313" key="4">
    <source>
        <dbReference type="Proteomes" id="UP000199227"/>
    </source>
</evidence>
<accession>A0A1I5SEY1</accession>
<dbReference type="STRING" id="223786.SAMN05216234_13321"/>
<comment type="similarity">
    <text evidence="1">Belongs to the membrane fusion protein (MFP) (TC 8.A.1) family.</text>
</comment>
<sequence length="386" mass="42939">MKIKSFISTIIGLAIFASALYLSYGWLTHKPKAFKHHIKRVEDFAPLVETIKPKPIDKPIEVEAFGTVIPVRTQTLSARVSSQIVGISPRLIPGSVVKKGELLIELDDTDFRLALKKSKSNVENAKLQLAQELENQKSAMFEFSMADQNVSEAQKRYILRYPHVEAAKANLEAQKAALKKAEIDLKRCKIYAPFDAVVLNVTSAVGDVVGSSKALATLARADAFWVRTAISLETLNKLNIPGYNAKKGSKVVVKGINGVIEGVEKMVDESSKMAYLLIRIDDPLNRKEPLFLNEFVRLEIEGRVIKNIIEIPSKALHSNDEVWIVGADKHLHIRRANVVWSKGDKLYIDANILKPDELIVTTLIENPIDGMLLRVAGNEDKVETSK</sequence>
<evidence type="ECO:0000256" key="1">
    <source>
        <dbReference type="ARBA" id="ARBA00009477"/>
    </source>
</evidence>
<dbReference type="PANTHER" id="PTHR30469:SF12">
    <property type="entry name" value="MULTIDRUG RESISTANCE PROTEIN MDTA"/>
    <property type="match status" value="1"/>
</dbReference>
<dbReference type="SUPFAM" id="SSF111369">
    <property type="entry name" value="HlyD-like secretion proteins"/>
    <property type="match status" value="1"/>
</dbReference>
<dbReference type="EMBL" id="FOXB01000033">
    <property type="protein sequence ID" value="SFP69293.1"/>
    <property type="molecule type" value="Genomic_DNA"/>
</dbReference>
<keyword evidence="2" id="KW-0812">Transmembrane</keyword>
<reference evidence="3 4" key="1">
    <citation type="submission" date="2016-10" db="EMBL/GenBank/DDBJ databases">
        <authorList>
            <person name="de Groot N.N."/>
        </authorList>
    </citation>
    <scope>NUCLEOTIDE SEQUENCE [LARGE SCALE GENOMIC DNA]</scope>
    <source>
        <strain evidence="3 4">EP1-55-1</strain>
    </source>
</reference>
<feature type="transmembrane region" description="Helical" evidence="2">
    <location>
        <begin position="6"/>
        <end position="27"/>
    </location>
</feature>
<dbReference type="Gene3D" id="2.40.30.170">
    <property type="match status" value="1"/>
</dbReference>
<keyword evidence="2" id="KW-0472">Membrane</keyword>
<evidence type="ECO:0000256" key="2">
    <source>
        <dbReference type="SAM" id="Phobius"/>
    </source>
</evidence>
<dbReference type="Gene3D" id="1.10.287.470">
    <property type="entry name" value="Helix hairpin bin"/>
    <property type="match status" value="1"/>
</dbReference>
<evidence type="ECO:0000313" key="3">
    <source>
        <dbReference type="EMBL" id="SFP69293.1"/>
    </source>
</evidence>
<dbReference type="OrthoDB" id="9806939at2"/>
<name>A0A1I5SEY1_9BACT</name>
<protein>
    <submittedName>
        <fullName evidence="3">RND family efflux transporter, MFP subunit</fullName>
    </submittedName>
</protein>
<organism evidence="3 4">
    <name type="scientific">Hydrogenimonas thermophila</name>
    <dbReference type="NCBI Taxonomy" id="223786"/>
    <lineage>
        <taxon>Bacteria</taxon>
        <taxon>Pseudomonadati</taxon>
        <taxon>Campylobacterota</taxon>
        <taxon>Epsilonproteobacteria</taxon>
        <taxon>Campylobacterales</taxon>
        <taxon>Hydrogenimonadaceae</taxon>
        <taxon>Hydrogenimonas</taxon>
    </lineage>
</organism>
<dbReference type="InterPro" id="IPR006143">
    <property type="entry name" value="RND_pump_MFP"/>
</dbReference>
<keyword evidence="2" id="KW-1133">Transmembrane helix</keyword>
<dbReference type="GO" id="GO:0015562">
    <property type="term" value="F:efflux transmembrane transporter activity"/>
    <property type="evidence" value="ECO:0007669"/>
    <property type="project" value="TreeGrafter"/>
</dbReference>
<dbReference type="AlphaFoldDB" id="A0A1I5SEY1"/>
<dbReference type="NCBIfam" id="TIGR01730">
    <property type="entry name" value="RND_mfp"/>
    <property type="match status" value="1"/>
</dbReference>
<proteinExistence type="inferred from homology"/>
<dbReference type="Gene3D" id="2.40.50.100">
    <property type="match status" value="1"/>
</dbReference>
<dbReference type="RefSeq" id="WP_092913380.1">
    <property type="nucleotide sequence ID" value="NZ_FOXB01000033.1"/>
</dbReference>
<dbReference type="PANTHER" id="PTHR30469">
    <property type="entry name" value="MULTIDRUG RESISTANCE PROTEIN MDTA"/>
    <property type="match status" value="1"/>
</dbReference>
<dbReference type="Proteomes" id="UP000199227">
    <property type="component" value="Unassembled WGS sequence"/>
</dbReference>